<dbReference type="Proteomes" id="UP001055115">
    <property type="component" value="Unassembled WGS sequence"/>
</dbReference>
<sequence length="73" mass="8142">MTLVKETQTIFTYQEERKNATRASVRLGRPAATKRESMVGGLWESIEYESTSGLCDATRASAPSIGEYRKLRG</sequence>
<dbReference type="GeneID" id="73325884"/>
<proteinExistence type="predicted"/>
<accession>A0AA37P5X4</accession>
<reference evidence="1 2" key="1">
    <citation type="submission" date="2022-03" db="EMBL/GenBank/DDBJ databases">
        <title>Genome data of Colletotrichum spp.</title>
        <authorList>
            <person name="Utami Y.D."/>
            <person name="Hiruma K."/>
        </authorList>
    </citation>
    <scope>NUCLEOTIDE SEQUENCE [LARGE SCALE GENOMIC DNA]</scope>
    <source>
        <strain evidence="1 2">MAFF 239500</strain>
    </source>
</reference>
<name>A0AA37P5X4_9PEZI</name>
<gene>
    <name evidence="1" type="ORF">ColSpa_05082</name>
</gene>
<comment type="caution">
    <text evidence="1">The sequence shown here is derived from an EMBL/GenBank/DDBJ whole genome shotgun (WGS) entry which is preliminary data.</text>
</comment>
<dbReference type="RefSeq" id="XP_049127251.1">
    <property type="nucleotide sequence ID" value="XM_049271294.1"/>
</dbReference>
<protein>
    <submittedName>
        <fullName evidence="1">Uncharacterized protein</fullName>
    </submittedName>
</protein>
<keyword evidence="2" id="KW-1185">Reference proteome</keyword>
<evidence type="ECO:0000313" key="1">
    <source>
        <dbReference type="EMBL" id="GKT44901.1"/>
    </source>
</evidence>
<organism evidence="1 2">
    <name type="scientific">Colletotrichum spaethianum</name>
    <dbReference type="NCBI Taxonomy" id="700344"/>
    <lineage>
        <taxon>Eukaryota</taxon>
        <taxon>Fungi</taxon>
        <taxon>Dikarya</taxon>
        <taxon>Ascomycota</taxon>
        <taxon>Pezizomycotina</taxon>
        <taxon>Sordariomycetes</taxon>
        <taxon>Hypocreomycetidae</taxon>
        <taxon>Glomerellales</taxon>
        <taxon>Glomerellaceae</taxon>
        <taxon>Colletotrichum</taxon>
        <taxon>Colletotrichum spaethianum species complex</taxon>
    </lineage>
</organism>
<dbReference type="EMBL" id="BQXU01000011">
    <property type="protein sequence ID" value="GKT44901.1"/>
    <property type="molecule type" value="Genomic_DNA"/>
</dbReference>
<evidence type="ECO:0000313" key="2">
    <source>
        <dbReference type="Proteomes" id="UP001055115"/>
    </source>
</evidence>
<dbReference type="AlphaFoldDB" id="A0AA37P5X4"/>